<evidence type="ECO:0000313" key="9">
    <source>
        <dbReference type="EMBL" id="TXB60094.1"/>
    </source>
</evidence>
<keyword evidence="3 5" id="KW-0378">Hydrolase</keyword>
<dbReference type="CDD" id="cd07560">
    <property type="entry name" value="Peptidase_S41_CPP"/>
    <property type="match status" value="1"/>
</dbReference>
<dbReference type="CDD" id="cd06782">
    <property type="entry name" value="cpPDZ_CPP-like"/>
    <property type="match status" value="1"/>
</dbReference>
<keyword evidence="6" id="KW-0812">Transmembrane</keyword>
<dbReference type="SMART" id="SM00228">
    <property type="entry name" value="PDZ"/>
    <property type="match status" value="1"/>
</dbReference>
<evidence type="ECO:0000256" key="2">
    <source>
        <dbReference type="ARBA" id="ARBA00022670"/>
    </source>
</evidence>
<dbReference type="SMART" id="SM00245">
    <property type="entry name" value="TSPc"/>
    <property type="match status" value="1"/>
</dbReference>
<evidence type="ECO:0000256" key="4">
    <source>
        <dbReference type="ARBA" id="ARBA00022825"/>
    </source>
</evidence>
<keyword evidence="6" id="KW-1133">Transmembrane helix</keyword>
<protein>
    <submittedName>
        <fullName evidence="9">S41 family peptidase</fullName>
    </submittedName>
</protein>
<dbReference type="GO" id="GO:0006508">
    <property type="term" value="P:proteolysis"/>
    <property type="evidence" value="ECO:0007669"/>
    <property type="project" value="UniProtKB-KW"/>
</dbReference>
<accession>A0A5C6RIB5</accession>
<dbReference type="SUPFAM" id="SSF52096">
    <property type="entry name" value="ClpP/crotonase"/>
    <property type="match status" value="1"/>
</dbReference>
<dbReference type="GO" id="GO:0030288">
    <property type="term" value="C:outer membrane-bounded periplasmic space"/>
    <property type="evidence" value="ECO:0007669"/>
    <property type="project" value="TreeGrafter"/>
</dbReference>
<keyword evidence="10" id="KW-1185">Reference proteome</keyword>
<keyword evidence="6" id="KW-0472">Membrane</keyword>
<evidence type="ECO:0000259" key="8">
    <source>
        <dbReference type="SMART" id="SM00245"/>
    </source>
</evidence>
<dbReference type="Gene3D" id="2.30.42.10">
    <property type="match status" value="1"/>
</dbReference>
<evidence type="ECO:0000256" key="1">
    <source>
        <dbReference type="ARBA" id="ARBA00009179"/>
    </source>
</evidence>
<organism evidence="9 10">
    <name type="scientific">Phaeodactylibacter luteus</name>
    <dbReference type="NCBI Taxonomy" id="1564516"/>
    <lineage>
        <taxon>Bacteria</taxon>
        <taxon>Pseudomonadati</taxon>
        <taxon>Bacteroidota</taxon>
        <taxon>Saprospiria</taxon>
        <taxon>Saprospirales</taxon>
        <taxon>Haliscomenobacteraceae</taxon>
        <taxon>Phaeodactylibacter</taxon>
    </lineage>
</organism>
<feature type="domain" description="Tail specific protease" evidence="8">
    <location>
        <begin position="188"/>
        <end position="371"/>
    </location>
</feature>
<comment type="caution">
    <text evidence="9">The sequence shown here is derived from an EMBL/GenBank/DDBJ whole genome shotgun (WGS) entry which is preliminary data.</text>
</comment>
<dbReference type="InterPro" id="IPR004447">
    <property type="entry name" value="Peptidase_S41A"/>
</dbReference>
<dbReference type="Gene3D" id="3.30.750.44">
    <property type="match status" value="1"/>
</dbReference>
<evidence type="ECO:0000313" key="10">
    <source>
        <dbReference type="Proteomes" id="UP000321580"/>
    </source>
</evidence>
<keyword evidence="4 5" id="KW-0720">Serine protease</keyword>
<dbReference type="InterPro" id="IPR036034">
    <property type="entry name" value="PDZ_sf"/>
</dbReference>
<dbReference type="PANTHER" id="PTHR32060:SF30">
    <property type="entry name" value="CARBOXY-TERMINAL PROCESSING PROTEASE CTPA"/>
    <property type="match status" value="1"/>
</dbReference>
<dbReference type="GO" id="GO:0007165">
    <property type="term" value="P:signal transduction"/>
    <property type="evidence" value="ECO:0007669"/>
    <property type="project" value="TreeGrafter"/>
</dbReference>
<reference evidence="9 10" key="1">
    <citation type="submission" date="2019-08" db="EMBL/GenBank/DDBJ databases">
        <title>Genome of Phaeodactylibacter luteus.</title>
        <authorList>
            <person name="Bowman J.P."/>
        </authorList>
    </citation>
    <scope>NUCLEOTIDE SEQUENCE [LARGE SCALE GENOMIC DNA]</scope>
    <source>
        <strain evidence="9 10">KCTC 42180</strain>
    </source>
</reference>
<feature type="domain" description="PDZ" evidence="7">
    <location>
        <begin position="113"/>
        <end position="186"/>
    </location>
</feature>
<dbReference type="RefSeq" id="WP_147169552.1">
    <property type="nucleotide sequence ID" value="NZ_VOOR01000081.1"/>
</dbReference>
<dbReference type="EMBL" id="VOOR01000081">
    <property type="protein sequence ID" value="TXB60094.1"/>
    <property type="molecule type" value="Genomic_DNA"/>
</dbReference>
<comment type="similarity">
    <text evidence="1 5">Belongs to the peptidase S41A family.</text>
</comment>
<proteinExistence type="inferred from homology"/>
<evidence type="ECO:0000256" key="3">
    <source>
        <dbReference type="ARBA" id="ARBA00022801"/>
    </source>
</evidence>
<evidence type="ECO:0000256" key="6">
    <source>
        <dbReference type="SAM" id="Phobius"/>
    </source>
</evidence>
<dbReference type="Pfam" id="PF13180">
    <property type="entry name" value="PDZ_2"/>
    <property type="match status" value="1"/>
</dbReference>
<evidence type="ECO:0000259" key="7">
    <source>
        <dbReference type="SMART" id="SM00228"/>
    </source>
</evidence>
<name>A0A5C6RIB5_9BACT</name>
<dbReference type="PANTHER" id="PTHR32060">
    <property type="entry name" value="TAIL-SPECIFIC PROTEASE"/>
    <property type="match status" value="1"/>
</dbReference>
<dbReference type="Gene3D" id="3.90.226.10">
    <property type="entry name" value="2-enoyl-CoA Hydratase, Chain A, domain 1"/>
    <property type="match status" value="1"/>
</dbReference>
<dbReference type="SUPFAM" id="SSF50156">
    <property type="entry name" value="PDZ domain-like"/>
    <property type="match status" value="1"/>
</dbReference>
<dbReference type="GO" id="GO:0008236">
    <property type="term" value="F:serine-type peptidase activity"/>
    <property type="evidence" value="ECO:0007669"/>
    <property type="project" value="UniProtKB-KW"/>
</dbReference>
<dbReference type="InterPro" id="IPR029045">
    <property type="entry name" value="ClpP/crotonase-like_dom_sf"/>
</dbReference>
<dbReference type="InterPro" id="IPR005151">
    <property type="entry name" value="Tail-specific_protease"/>
</dbReference>
<dbReference type="InterPro" id="IPR001478">
    <property type="entry name" value="PDZ"/>
</dbReference>
<dbReference type="GO" id="GO:0004175">
    <property type="term" value="F:endopeptidase activity"/>
    <property type="evidence" value="ECO:0007669"/>
    <property type="project" value="TreeGrafter"/>
</dbReference>
<feature type="transmembrane region" description="Helical" evidence="6">
    <location>
        <begin position="12"/>
        <end position="32"/>
    </location>
</feature>
<evidence type="ECO:0000256" key="5">
    <source>
        <dbReference type="RuleBase" id="RU004404"/>
    </source>
</evidence>
<dbReference type="Proteomes" id="UP000321580">
    <property type="component" value="Unassembled WGS sequence"/>
</dbReference>
<dbReference type="NCBIfam" id="TIGR00225">
    <property type="entry name" value="prc"/>
    <property type="match status" value="1"/>
</dbReference>
<gene>
    <name evidence="9" type="ORF">FRY97_20795</name>
</gene>
<dbReference type="Pfam" id="PF03572">
    <property type="entry name" value="Peptidase_S41"/>
    <property type="match status" value="1"/>
</dbReference>
<keyword evidence="2 5" id="KW-0645">Protease</keyword>
<dbReference type="AlphaFoldDB" id="A0A5C6RIB5"/>
<sequence>MQQDNTSKSHKLSVWFPLMFAIVLVIGMLIGMRMQTAAPALAVEQETTTDGLGQGKVEEILRYVEAKYVDPVDRDALLQEVIDDLLGRLDPHSNYISAEDLREVNEQLEGNFDGIGVEFMMLDDTIVVVAPLAGGPSEAAGILAGDKIIQIADSTIAGVNMSTSGIIELLRGEKGTAVEVGVLRRGETALREYTITRDEIPMNSVDASYMLNDKVGYIKLNRFSATTYEEFMKGLEEMVEKEGMEDLVIDLRHNPGGYLQQATSILSQLFRRKDQLLVFTEGRSVSRNDYTSTGRAFFDVDDIVVLIDEGSASASEILAGAIQDHDRGTVIGRRSFGKGLVQEQYKLKDGSALRLTVARYYTPSGRSIQKPYDDPEAYDKEMYDRYETGELESEARMVIQDSTAYYTDNGRVVYGGGGIMPDIFVPIDSLATHELYLELRQYVPEFVFRHISGEGQPLTELSLEAFDRTFQVEPELVADFLSFARSKDDGIAAMIPPFLQAEVRHMLKARIAKHLFDNKGYYYIWNQRDDMVNAALKVLTSPNPQTASQQ</sequence>
<dbReference type="OrthoDB" id="9812068at2"/>